<organism evidence="1 2">
    <name type="scientific">Eumeta variegata</name>
    <name type="common">Bagworm moth</name>
    <name type="synonym">Eumeta japonica</name>
    <dbReference type="NCBI Taxonomy" id="151549"/>
    <lineage>
        <taxon>Eukaryota</taxon>
        <taxon>Metazoa</taxon>
        <taxon>Ecdysozoa</taxon>
        <taxon>Arthropoda</taxon>
        <taxon>Hexapoda</taxon>
        <taxon>Insecta</taxon>
        <taxon>Pterygota</taxon>
        <taxon>Neoptera</taxon>
        <taxon>Endopterygota</taxon>
        <taxon>Lepidoptera</taxon>
        <taxon>Glossata</taxon>
        <taxon>Ditrysia</taxon>
        <taxon>Tineoidea</taxon>
        <taxon>Psychidae</taxon>
        <taxon>Oiketicinae</taxon>
        <taxon>Eumeta</taxon>
    </lineage>
</organism>
<dbReference type="EMBL" id="BGZK01000352">
    <property type="protein sequence ID" value="GBP38663.1"/>
    <property type="molecule type" value="Genomic_DNA"/>
</dbReference>
<proteinExistence type="predicted"/>
<accession>A0A4C1VJA1</accession>
<evidence type="ECO:0000313" key="1">
    <source>
        <dbReference type="EMBL" id="GBP38663.1"/>
    </source>
</evidence>
<name>A0A4C1VJA1_EUMVA</name>
<dbReference type="Proteomes" id="UP000299102">
    <property type="component" value="Unassembled WGS sequence"/>
</dbReference>
<protein>
    <submittedName>
        <fullName evidence="1">Uncharacterized protein</fullName>
    </submittedName>
</protein>
<evidence type="ECO:0000313" key="2">
    <source>
        <dbReference type="Proteomes" id="UP000299102"/>
    </source>
</evidence>
<sequence length="116" mass="12598">MRSLDHKPSTSALGLAVDARCHLRPGVPAGWLSQGASALICYKSPNSRCNRHWRNDNLIIAHYSYIYSESRTTDAIYLDVAGSAGRLRVRLPRSAALSFAPITATTNVWSGVASLV</sequence>
<reference evidence="1 2" key="1">
    <citation type="journal article" date="2019" name="Commun. Biol.">
        <title>The bagworm genome reveals a unique fibroin gene that provides high tensile strength.</title>
        <authorList>
            <person name="Kono N."/>
            <person name="Nakamura H."/>
            <person name="Ohtoshi R."/>
            <person name="Tomita M."/>
            <person name="Numata K."/>
            <person name="Arakawa K."/>
        </authorList>
    </citation>
    <scope>NUCLEOTIDE SEQUENCE [LARGE SCALE GENOMIC DNA]</scope>
</reference>
<comment type="caution">
    <text evidence="1">The sequence shown here is derived from an EMBL/GenBank/DDBJ whole genome shotgun (WGS) entry which is preliminary data.</text>
</comment>
<gene>
    <name evidence="1" type="ORF">EVAR_27850_1</name>
</gene>
<keyword evidence="2" id="KW-1185">Reference proteome</keyword>
<dbReference type="AlphaFoldDB" id="A0A4C1VJA1"/>